<keyword evidence="2" id="KW-1185">Reference proteome</keyword>
<dbReference type="Proteomes" id="UP000190648">
    <property type="component" value="Unassembled WGS sequence"/>
</dbReference>
<evidence type="ECO:0000313" key="1">
    <source>
        <dbReference type="EMBL" id="OPJ87440.1"/>
    </source>
</evidence>
<accession>A0A1V4KSN8</accession>
<proteinExistence type="predicted"/>
<name>A0A1V4KSN8_PATFA</name>
<protein>
    <submittedName>
        <fullName evidence="1">Uncharacterized protein</fullName>
    </submittedName>
</protein>
<dbReference type="EMBL" id="LSYS01001700">
    <property type="protein sequence ID" value="OPJ87440.1"/>
    <property type="molecule type" value="Genomic_DNA"/>
</dbReference>
<sequence>MRSPGSPQHHYVNLLFPLDALSISDLSCSALVCSHFECDSVPTAGAKPKLFLLQKQSFHKNRYCFMKSSSLVQTPSPRLCPQLTDLAEPGAEFPV</sequence>
<organism evidence="1 2">
    <name type="scientific">Patagioenas fasciata monilis</name>
    <dbReference type="NCBI Taxonomy" id="372326"/>
    <lineage>
        <taxon>Eukaryota</taxon>
        <taxon>Metazoa</taxon>
        <taxon>Chordata</taxon>
        <taxon>Craniata</taxon>
        <taxon>Vertebrata</taxon>
        <taxon>Euteleostomi</taxon>
        <taxon>Archelosauria</taxon>
        <taxon>Archosauria</taxon>
        <taxon>Dinosauria</taxon>
        <taxon>Saurischia</taxon>
        <taxon>Theropoda</taxon>
        <taxon>Coelurosauria</taxon>
        <taxon>Aves</taxon>
        <taxon>Neognathae</taxon>
        <taxon>Neoaves</taxon>
        <taxon>Columbimorphae</taxon>
        <taxon>Columbiformes</taxon>
        <taxon>Columbidae</taxon>
        <taxon>Patagioenas</taxon>
    </lineage>
</organism>
<comment type="caution">
    <text evidence="1">The sequence shown here is derived from an EMBL/GenBank/DDBJ whole genome shotgun (WGS) entry which is preliminary data.</text>
</comment>
<gene>
    <name evidence="1" type="ORF">AV530_000919</name>
</gene>
<reference evidence="1 2" key="1">
    <citation type="submission" date="2016-02" db="EMBL/GenBank/DDBJ databases">
        <title>Band-tailed pigeon sequencing and assembly.</title>
        <authorList>
            <person name="Soares A.E."/>
            <person name="Novak B.J."/>
            <person name="Rice E.S."/>
            <person name="O'Connell B."/>
            <person name="Chang D."/>
            <person name="Weber S."/>
            <person name="Shapiro B."/>
        </authorList>
    </citation>
    <scope>NUCLEOTIDE SEQUENCE [LARGE SCALE GENOMIC DNA]</scope>
    <source>
        <strain evidence="1">BTP2013</strain>
        <tissue evidence="1">Blood</tissue>
    </source>
</reference>
<evidence type="ECO:0000313" key="2">
    <source>
        <dbReference type="Proteomes" id="UP000190648"/>
    </source>
</evidence>
<dbReference type="AlphaFoldDB" id="A0A1V4KSN8"/>